<dbReference type="EMBL" id="MFQE01000076">
    <property type="protein sequence ID" value="OGH69572.1"/>
    <property type="molecule type" value="Genomic_DNA"/>
</dbReference>
<name>A0A1F6MD38_9BACT</name>
<evidence type="ECO:0000259" key="1">
    <source>
        <dbReference type="Pfam" id="PF00929"/>
    </source>
</evidence>
<dbReference type="SUPFAM" id="SSF53098">
    <property type="entry name" value="Ribonuclease H-like"/>
    <property type="match status" value="1"/>
</dbReference>
<dbReference type="InterPro" id="IPR012337">
    <property type="entry name" value="RNaseH-like_sf"/>
</dbReference>
<accession>A0A1F6MD38</accession>
<dbReference type="Proteomes" id="UP000177457">
    <property type="component" value="Unassembled WGS sequence"/>
</dbReference>
<comment type="caution">
    <text evidence="2">The sequence shown here is derived from an EMBL/GenBank/DDBJ whole genome shotgun (WGS) entry which is preliminary data.</text>
</comment>
<dbReference type="InterPro" id="IPR013520">
    <property type="entry name" value="Ribonucl_H"/>
</dbReference>
<dbReference type="Pfam" id="PF00929">
    <property type="entry name" value="RNase_T"/>
    <property type="match status" value="1"/>
</dbReference>
<sequence>MTPYSENIIFLDTEFTDLDVRVGELMSVGMVKYTGEEFYVELEYQSKPHAWVKKHVLPALKGDPVSKEEGRRLISKFVGKGEPYLVAYVNQFDAVYWYQLFGSAKEHPAYWIPIDFASMLFAHGYSPNSLGKHKFYKELGIDKKNYHEHNALDDARLLAEVYKKFFQLSS</sequence>
<dbReference type="GO" id="GO:0004527">
    <property type="term" value="F:exonuclease activity"/>
    <property type="evidence" value="ECO:0007669"/>
    <property type="project" value="UniProtKB-ARBA"/>
</dbReference>
<proteinExistence type="predicted"/>
<protein>
    <recommendedName>
        <fullName evidence="1">Exonuclease domain-containing protein</fullName>
    </recommendedName>
</protein>
<organism evidence="2 3">
    <name type="scientific">Candidatus Magasanikbacteria bacterium RIFCSPHIGHO2_02_FULL_51_14</name>
    <dbReference type="NCBI Taxonomy" id="1798683"/>
    <lineage>
        <taxon>Bacteria</taxon>
        <taxon>Candidatus Magasanikiibacteriota</taxon>
    </lineage>
</organism>
<gene>
    <name evidence="2" type="ORF">A3C90_02535</name>
</gene>
<dbReference type="Gene3D" id="3.30.420.10">
    <property type="entry name" value="Ribonuclease H-like superfamily/Ribonuclease H"/>
    <property type="match status" value="1"/>
</dbReference>
<evidence type="ECO:0000313" key="3">
    <source>
        <dbReference type="Proteomes" id="UP000177457"/>
    </source>
</evidence>
<reference evidence="2 3" key="1">
    <citation type="journal article" date="2016" name="Nat. Commun.">
        <title>Thousands of microbial genomes shed light on interconnected biogeochemical processes in an aquifer system.</title>
        <authorList>
            <person name="Anantharaman K."/>
            <person name="Brown C.T."/>
            <person name="Hug L.A."/>
            <person name="Sharon I."/>
            <person name="Castelle C.J."/>
            <person name="Probst A.J."/>
            <person name="Thomas B.C."/>
            <person name="Singh A."/>
            <person name="Wilkins M.J."/>
            <person name="Karaoz U."/>
            <person name="Brodie E.L."/>
            <person name="Williams K.H."/>
            <person name="Hubbard S.S."/>
            <person name="Banfield J.F."/>
        </authorList>
    </citation>
    <scope>NUCLEOTIDE SEQUENCE [LARGE SCALE GENOMIC DNA]</scope>
</reference>
<dbReference type="GO" id="GO:0003676">
    <property type="term" value="F:nucleic acid binding"/>
    <property type="evidence" value="ECO:0007669"/>
    <property type="project" value="InterPro"/>
</dbReference>
<dbReference type="InterPro" id="IPR036397">
    <property type="entry name" value="RNaseH_sf"/>
</dbReference>
<evidence type="ECO:0000313" key="2">
    <source>
        <dbReference type="EMBL" id="OGH69572.1"/>
    </source>
</evidence>
<feature type="domain" description="Exonuclease" evidence="1">
    <location>
        <begin position="9"/>
        <end position="162"/>
    </location>
</feature>
<dbReference type="AlphaFoldDB" id="A0A1F6MD38"/>